<feature type="coiled-coil region" evidence="1">
    <location>
        <begin position="45"/>
        <end position="79"/>
    </location>
</feature>
<organism evidence="2">
    <name type="scientific">Guillardia theta</name>
    <name type="common">Cryptophyte</name>
    <name type="synonym">Cryptomonas phi</name>
    <dbReference type="NCBI Taxonomy" id="55529"/>
    <lineage>
        <taxon>Eukaryota</taxon>
        <taxon>Cryptophyceae</taxon>
        <taxon>Pyrenomonadales</taxon>
        <taxon>Geminigeraceae</taxon>
        <taxon>Guillardia</taxon>
    </lineage>
</organism>
<evidence type="ECO:0000256" key="1">
    <source>
        <dbReference type="SAM" id="Coils"/>
    </source>
</evidence>
<evidence type="ECO:0000313" key="2">
    <source>
        <dbReference type="EMBL" id="CAE2332560.1"/>
    </source>
</evidence>
<protein>
    <submittedName>
        <fullName evidence="2">Uncharacterized protein</fullName>
    </submittedName>
</protein>
<proteinExistence type="predicted"/>
<name>A0A7S4UNI5_GUITH</name>
<dbReference type="AlphaFoldDB" id="A0A7S4UNI5"/>
<sequence length="125" mass="13744">MLLSPGVQKKIGTRELGETFEDRRIMSNVPSDGFLLGCSDAEATVALLEESLKHSHIELESLRKQLNEASEQITKLEAEVSAPCVVMMTAAQTMTARAPEKCKGRLRRLEGQGRESFQDQPASTP</sequence>
<gene>
    <name evidence="2" type="ORF">GTHE00462_LOCUS34141</name>
</gene>
<accession>A0A7S4UNI5</accession>
<reference evidence="2" key="1">
    <citation type="submission" date="2021-01" db="EMBL/GenBank/DDBJ databases">
        <authorList>
            <person name="Corre E."/>
            <person name="Pelletier E."/>
            <person name="Niang G."/>
            <person name="Scheremetjew M."/>
            <person name="Finn R."/>
            <person name="Kale V."/>
            <person name="Holt S."/>
            <person name="Cochrane G."/>
            <person name="Meng A."/>
            <person name="Brown T."/>
            <person name="Cohen L."/>
        </authorList>
    </citation>
    <scope>NUCLEOTIDE SEQUENCE</scope>
    <source>
        <strain evidence="2">CCMP 2712</strain>
    </source>
</reference>
<dbReference type="EMBL" id="HBKN01043588">
    <property type="protein sequence ID" value="CAE2332560.1"/>
    <property type="molecule type" value="Transcribed_RNA"/>
</dbReference>
<keyword evidence="1" id="KW-0175">Coiled coil</keyword>